<feature type="signal peptide" evidence="1">
    <location>
        <begin position="1"/>
        <end position="17"/>
    </location>
</feature>
<evidence type="ECO:0000256" key="1">
    <source>
        <dbReference type="SAM" id="SignalP"/>
    </source>
</evidence>
<protein>
    <submittedName>
        <fullName evidence="2">Uncharacterized protein</fullName>
    </submittedName>
</protein>
<sequence>MRTILGFLTFCATDVFALPVSSTSFVTCQLLQPDLCMLADGTVVALEPKQTEGFNVGHTYEIEISTETTDSSAHMTANGTERASSGVKAAPKIIRLVQQPSSTQEMANNANMSSHRARRLQLQIDYRSTVSLRLQYPDGNPSYCDEACVRTGFQTMSDSFITWSSQKLLLQAPLDNSNNLVFTISMPGRLSNLGRNCYIEQEAEKALIEANKVTQSRSAIRDSEHIEFFFPANFPSCYVEATSYFNCLPYQPGPYSAIETLRRQGACRSFLFSADISARMAAIGRSLGLGLATSYGYDGSTADEAALLGGFLLPPRGSGYDSYLGSSVKPAPSHVRSFSAPELHKTGMMDASALRTINSGEAKVSISAWQFNTLTRAVRVECFACASAGVTAGYLYISFRDSSPDESLPAKFQNKVLLQLFNDNLGDRGSDLLAVLDIGQSFETQHGVGISVCRKPSFFQVEVAVAFGGEARARSLCGQGTAPQTDVTCGTMHKYRDVRALSGNQWCNTRSLAECNDWYATTYENDFRKQIQACYVSGNTCRIRNTKLQCPVSGNSAKKTACANYATETDLQRDGITLVEGAPGTGWCGSKTTQTSCLNSYTTTYLNLNNIIWEERRSCRWTGNACDFNGGTWECLV</sequence>
<evidence type="ECO:0000313" key="2">
    <source>
        <dbReference type="EMBL" id="CAE0771829.1"/>
    </source>
</evidence>
<dbReference type="EMBL" id="HBIZ01038315">
    <property type="protein sequence ID" value="CAE0771829.1"/>
    <property type="molecule type" value="Transcribed_RNA"/>
</dbReference>
<name>A0A7S4F4M9_CHRCT</name>
<feature type="chain" id="PRO_5030605880" evidence="1">
    <location>
        <begin position="18"/>
        <end position="637"/>
    </location>
</feature>
<keyword evidence="1" id="KW-0732">Signal</keyword>
<dbReference type="AlphaFoldDB" id="A0A7S4F4M9"/>
<reference evidence="2" key="1">
    <citation type="submission" date="2021-01" db="EMBL/GenBank/DDBJ databases">
        <authorList>
            <person name="Corre E."/>
            <person name="Pelletier E."/>
            <person name="Niang G."/>
            <person name="Scheremetjew M."/>
            <person name="Finn R."/>
            <person name="Kale V."/>
            <person name="Holt S."/>
            <person name="Cochrane G."/>
            <person name="Meng A."/>
            <person name="Brown T."/>
            <person name="Cohen L."/>
        </authorList>
    </citation>
    <scope>NUCLEOTIDE SEQUENCE</scope>
    <source>
        <strain evidence="2">CCMP645</strain>
    </source>
</reference>
<organism evidence="2">
    <name type="scientific">Chrysotila carterae</name>
    <name type="common">Marine alga</name>
    <name type="synonym">Syracosphaera carterae</name>
    <dbReference type="NCBI Taxonomy" id="13221"/>
    <lineage>
        <taxon>Eukaryota</taxon>
        <taxon>Haptista</taxon>
        <taxon>Haptophyta</taxon>
        <taxon>Prymnesiophyceae</taxon>
        <taxon>Isochrysidales</taxon>
        <taxon>Isochrysidaceae</taxon>
        <taxon>Chrysotila</taxon>
    </lineage>
</organism>
<gene>
    <name evidence="2" type="ORF">PCAR00345_LOCUS24441</name>
</gene>
<proteinExistence type="predicted"/>
<accession>A0A7S4F4M9</accession>